<evidence type="ECO:0000259" key="2">
    <source>
        <dbReference type="Pfam" id="PF06030"/>
    </source>
</evidence>
<sequence length="364" mass="40923">MMKTIIKILTTCLLGITLFTAINTEKVQASVFNFAVIPQIPDNQLDGSKSYFDLLLKKGEKETLKVDLTNSTDKEITILTTLNSATTNINGVVEYGINKIKPDDSLIYNLKDYAKIPKEIKIPKKGKQTLSIELTSPSENFDGVLAGGITFKEKTKEKKEDAEAKGLSIKNEFSYMVALLVRQHKEAVAPHVNLLDAFPSQVNARNVLNATLQNNQATFINQVKISTSIVQRGKKDVMYETMKSGLQIAPNSRFDFPTPLEGKELKPGKYTMNVMVFGGKHQDGKYKDEESETYRHRWILSKDFEISKDEAKELNSKDVDIKPSHTLWYVGGGSLLLLLLLVLLLLKKKRQDKEETDSDDSEEE</sequence>
<dbReference type="EMBL" id="NGJY01000001">
    <property type="protein sequence ID" value="RSU04920.1"/>
    <property type="molecule type" value="Genomic_DNA"/>
</dbReference>
<evidence type="ECO:0000259" key="3">
    <source>
        <dbReference type="Pfam" id="PF11797"/>
    </source>
</evidence>
<feature type="transmembrane region" description="Helical" evidence="1">
    <location>
        <begin position="327"/>
        <end position="346"/>
    </location>
</feature>
<dbReference type="InterPro" id="IPR021759">
    <property type="entry name" value="WxLIP_HBD"/>
</dbReference>
<comment type="caution">
    <text evidence="4">The sequence shown here is derived from an EMBL/GenBank/DDBJ whole genome shotgun (WGS) entry which is preliminary data.</text>
</comment>
<dbReference type="OrthoDB" id="2148359at2"/>
<accession>A0A430ACI1</accession>
<evidence type="ECO:0000313" key="4">
    <source>
        <dbReference type="EMBL" id="RSU04920.1"/>
    </source>
</evidence>
<gene>
    <name evidence="4" type="ORF">CBF31_02550</name>
</gene>
<organism evidence="4 5">
    <name type="scientific">Vagococcus fessus</name>
    <dbReference type="NCBI Taxonomy" id="120370"/>
    <lineage>
        <taxon>Bacteria</taxon>
        <taxon>Bacillati</taxon>
        <taxon>Bacillota</taxon>
        <taxon>Bacilli</taxon>
        <taxon>Lactobacillales</taxon>
        <taxon>Enterococcaceae</taxon>
        <taxon>Vagococcus</taxon>
    </lineage>
</organism>
<reference evidence="4 5" key="1">
    <citation type="submission" date="2017-05" db="EMBL/GenBank/DDBJ databases">
        <title>Vagococcus spp. assemblies.</title>
        <authorList>
            <person name="Gulvik C.A."/>
        </authorList>
    </citation>
    <scope>NUCLEOTIDE SEQUENCE [LARGE SCALE GENOMIC DNA]</scope>
    <source>
        <strain evidence="4 5">CCUG 41755</strain>
    </source>
</reference>
<dbReference type="InterPro" id="IPR010317">
    <property type="entry name" value="WxLIP_PGBD"/>
</dbReference>
<dbReference type="Proteomes" id="UP000287101">
    <property type="component" value="Unassembled WGS sequence"/>
</dbReference>
<protein>
    <submittedName>
        <fullName evidence="4">Uncharacterized protein</fullName>
    </submittedName>
</protein>
<evidence type="ECO:0000256" key="1">
    <source>
        <dbReference type="SAM" id="Phobius"/>
    </source>
</evidence>
<keyword evidence="1" id="KW-1133">Transmembrane helix</keyword>
<name>A0A430ACI1_9ENTE</name>
<dbReference type="Pfam" id="PF11797">
    <property type="entry name" value="WxLIP_HBD"/>
    <property type="match status" value="1"/>
</dbReference>
<keyword evidence="1" id="KW-0812">Transmembrane</keyword>
<proteinExistence type="predicted"/>
<feature type="domain" description="WxL Interacting Protein host binding" evidence="3">
    <location>
        <begin position="165"/>
        <end position="315"/>
    </location>
</feature>
<keyword evidence="1" id="KW-0472">Membrane</keyword>
<dbReference type="Pfam" id="PF06030">
    <property type="entry name" value="WxLIP_PGBD"/>
    <property type="match status" value="1"/>
</dbReference>
<keyword evidence="5" id="KW-1185">Reference proteome</keyword>
<feature type="domain" description="WxL Interacting Protein peptidoglycan binding" evidence="2">
    <location>
        <begin position="34"/>
        <end position="153"/>
    </location>
</feature>
<evidence type="ECO:0000313" key="5">
    <source>
        <dbReference type="Proteomes" id="UP000287101"/>
    </source>
</evidence>
<dbReference type="AlphaFoldDB" id="A0A430ACI1"/>